<proteinExistence type="inferred from homology"/>
<evidence type="ECO:0000313" key="14">
    <source>
        <dbReference type="EMBL" id="MBF5055242.1"/>
    </source>
</evidence>
<protein>
    <recommendedName>
        <fullName evidence="2 10">RNA polymerase sigma-54 factor</fullName>
    </recommendedName>
</protein>
<dbReference type="Gene3D" id="1.10.10.60">
    <property type="entry name" value="Homeodomain-like"/>
    <property type="match status" value="1"/>
</dbReference>
<evidence type="ECO:0000256" key="10">
    <source>
        <dbReference type="PIRNR" id="PIRNR000774"/>
    </source>
</evidence>
<dbReference type="PROSITE" id="PS00718">
    <property type="entry name" value="SIGMA54_2"/>
    <property type="match status" value="1"/>
</dbReference>
<keyword evidence="4 10" id="KW-0808">Transferase</keyword>
<evidence type="ECO:0000313" key="15">
    <source>
        <dbReference type="Proteomes" id="UP000662703"/>
    </source>
</evidence>
<dbReference type="InterPro" id="IPR000394">
    <property type="entry name" value="RNA_pol_sigma_54"/>
</dbReference>
<evidence type="ECO:0000256" key="9">
    <source>
        <dbReference type="ARBA" id="ARBA00023163"/>
    </source>
</evidence>
<keyword evidence="6 10" id="KW-0805">Transcription regulation</keyword>
<dbReference type="NCBIfam" id="NF009118">
    <property type="entry name" value="PRK12469.1"/>
    <property type="match status" value="1"/>
</dbReference>
<dbReference type="Pfam" id="PF04552">
    <property type="entry name" value="Sigma54_DBD"/>
    <property type="match status" value="1"/>
</dbReference>
<evidence type="ECO:0000256" key="6">
    <source>
        <dbReference type="ARBA" id="ARBA00023015"/>
    </source>
</evidence>
<keyword evidence="8 10" id="KW-0238">DNA-binding</keyword>
<evidence type="ECO:0000256" key="4">
    <source>
        <dbReference type="ARBA" id="ARBA00022679"/>
    </source>
</evidence>
<dbReference type="Pfam" id="PF00309">
    <property type="entry name" value="Sigma54_AID"/>
    <property type="match status" value="1"/>
</dbReference>
<evidence type="ECO:0000256" key="3">
    <source>
        <dbReference type="ARBA" id="ARBA00022478"/>
    </source>
</evidence>
<dbReference type="NCBIfam" id="NF004595">
    <property type="entry name" value="PRK05932.1-2"/>
    <property type="match status" value="1"/>
</dbReference>
<dbReference type="EMBL" id="ARXX01000005">
    <property type="protein sequence ID" value="MBF5055242.1"/>
    <property type="molecule type" value="Genomic_DNA"/>
</dbReference>
<gene>
    <name evidence="14" type="ORF">Y5W_00536</name>
</gene>
<comment type="caution">
    <text evidence="14">The sequence shown here is derived from an EMBL/GenBank/DDBJ whole genome shotgun (WGS) entry which is preliminary data.</text>
</comment>
<evidence type="ECO:0000259" key="13">
    <source>
        <dbReference type="Pfam" id="PF04963"/>
    </source>
</evidence>
<accession>A0ABS0AM81</accession>
<dbReference type="PROSITE" id="PS50044">
    <property type="entry name" value="SIGMA54_3"/>
    <property type="match status" value="1"/>
</dbReference>
<name>A0ABS0AM81_9GAMM</name>
<evidence type="ECO:0000256" key="8">
    <source>
        <dbReference type="ARBA" id="ARBA00023125"/>
    </source>
</evidence>
<keyword evidence="15" id="KW-1185">Reference proteome</keyword>
<keyword evidence="3 10" id="KW-0240">DNA-directed RNA polymerase</keyword>
<sequence>MKPTLQLQIGQQLTMTPQLQQAIRLLQLSTLDLRMEIQQAVENNPLLELEDGAEDFSADEPEGDADGDMELERDDALDDLVEGPVETDSDWDDLYVGQSSAGGAGEGDDADAWQQRHANPVTLLEHLEWQLNLTPMSDRDRVIAQIILEALDERGYVTVPLDDLLATAEAQIADPDDPVEEDEILAVLHRLQQFDPVGVASRDLAECLGVQLAQLPADTAHLDTAGAILEHQEFLEKHDYAGLRRALGVGEADLVEALALLRTLDPAPGQQIGGEDVDYAVPDVVVRAHRGGWRVELNEEVLPKVNLHAQYAHMARQVGGEDGQYLRNCMQEAKWFLKSLQSRNDTLLKVASRIVEVQQDFFNYGEEAMKPLVLADIAEAVEMHESTISRVTNQKFMLTPRGVFELKYFFSSHVDTDGGGECSSTAIRAIIKKLVAAENPRKPLSDNKLANLLNDQGIKVARRTVAKYREAMRIPSSSSRKRLV</sequence>
<dbReference type="InterPro" id="IPR007046">
    <property type="entry name" value="RNA_pol_sigma_54_core-bd"/>
</dbReference>
<reference evidence="14 15" key="1">
    <citation type="submission" date="2012-09" db="EMBL/GenBank/DDBJ databases">
        <title>Genome Sequence of alkane-degrading Bacterium Alcanivorax sp. 521-1.</title>
        <authorList>
            <person name="Lai Q."/>
            <person name="Shao Z."/>
        </authorList>
    </citation>
    <scope>NUCLEOTIDE SEQUENCE [LARGE SCALE GENOMIC DNA]</scope>
    <source>
        <strain evidence="14 15">521-1</strain>
    </source>
</reference>
<feature type="domain" description="RNA polymerase sigma factor 54 core-binding" evidence="13">
    <location>
        <begin position="114"/>
        <end position="311"/>
    </location>
</feature>
<dbReference type="PROSITE" id="PS00717">
    <property type="entry name" value="SIGMA54_1"/>
    <property type="match status" value="1"/>
</dbReference>
<organism evidence="14 15">
    <name type="scientific">Alloalcanivorax profundimaris</name>
    <dbReference type="NCBI Taxonomy" id="2735259"/>
    <lineage>
        <taxon>Bacteria</taxon>
        <taxon>Pseudomonadati</taxon>
        <taxon>Pseudomonadota</taxon>
        <taxon>Gammaproteobacteria</taxon>
        <taxon>Oceanospirillales</taxon>
        <taxon>Alcanivoracaceae</taxon>
        <taxon>Alloalcanivorax</taxon>
    </lineage>
</organism>
<comment type="similarity">
    <text evidence="1 10">Belongs to the sigma-54 factor family.</text>
</comment>
<evidence type="ECO:0000256" key="11">
    <source>
        <dbReference type="SAM" id="MobiDB-lite"/>
    </source>
</evidence>
<dbReference type="Gene3D" id="1.10.10.1330">
    <property type="entry name" value="RNA polymerase sigma-54 factor, core-binding domain"/>
    <property type="match status" value="1"/>
</dbReference>
<evidence type="ECO:0000259" key="12">
    <source>
        <dbReference type="Pfam" id="PF04552"/>
    </source>
</evidence>
<feature type="region of interest" description="Disordered" evidence="11">
    <location>
        <begin position="83"/>
        <end position="111"/>
    </location>
</feature>
<dbReference type="NCBIfam" id="TIGR02395">
    <property type="entry name" value="rpoN_sigma"/>
    <property type="match status" value="1"/>
</dbReference>
<dbReference type="PANTHER" id="PTHR32248">
    <property type="entry name" value="RNA POLYMERASE SIGMA-54 FACTOR"/>
    <property type="match status" value="1"/>
</dbReference>
<keyword evidence="7 10" id="KW-0731">Sigma factor</keyword>
<dbReference type="InterPro" id="IPR038709">
    <property type="entry name" value="RpoN_core-bd_sf"/>
</dbReference>
<comment type="function">
    <text evidence="10">Sigma factors are initiation factors that promote the attachment of RNA polymerase to specific initiation sites and are then released.</text>
</comment>
<dbReference type="RefSeq" id="WP_194864095.1">
    <property type="nucleotide sequence ID" value="NZ_ARXX01000005.1"/>
</dbReference>
<dbReference type="PRINTS" id="PR00045">
    <property type="entry name" value="SIGMA54FCT"/>
</dbReference>
<keyword evidence="5 10" id="KW-0548">Nucleotidyltransferase</keyword>
<dbReference type="PIRSF" id="PIRSF000774">
    <property type="entry name" value="RpoN"/>
    <property type="match status" value="1"/>
</dbReference>
<dbReference type="Proteomes" id="UP000662703">
    <property type="component" value="Unassembled WGS sequence"/>
</dbReference>
<evidence type="ECO:0000256" key="1">
    <source>
        <dbReference type="ARBA" id="ARBA00008798"/>
    </source>
</evidence>
<feature type="compositionally biased region" description="Acidic residues" evidence="11">
    <location>
        <begin position="83"/>
        <end position="93"/>
    </location>
</feature>
<keyword evidence="9 10" id="KW-0804">Transcription</keyword>
<dbReference type="InterPro" id="IPR007634">
    <property type="entry name" value="RNA_pol_sigma_54_DNA-bd"/>
</dbReference>
<feature type="domain" description="RNA polymerase sigma factor 54 DNA-binding" evidence="12">
    <location>
        <begin position="324"/>
        <end position="482"/>
    </location>
</feature>
<evidence type="ECO:0000256" key="7">
    <source>
        <dbReference type="ARBA" id="ARBA00023082"/>
    </source>
</evidence>
<dbReference type="Pfam" id="PF04963">
    <property type="entry name" value="Sigma54_CBD"/>
    <property type="match status" value="1"/>
</dbReference>
<evidence type="ECO:0000256" key="5">
    <source>
        <dbReference type="ARBA" id="ARBA00022695"/>
    </source>
</evidence>
<evidence type="ECO:0000256" key="2">
    <source>
        <dbReference type="ARBA" id="ARBA00019942"/>
    </source>
</evidence>
<dbReference type="PANTHER" id="PTHR32248:SF4">
    <property type="entry name" value="RNA POLYMERASE SIGMA-54 FACTOR"/>
    <property type="match status" value="1"/>
</dbReference>